<keyword evidence="3" id="KW-1185">Reference proteome</keyword>
<evidence type="ECO:0000256" key="1">
    <source>
        <dbReference type="SAM" id="MobiDB-lite"/>
    </source>
</evidence>
<reference evidence="2" key="1">
    <citation type="journal article" date="2023" name="G3 (Bethesda)">
        <title>A reference genome for the long-term kleptoplast-retaining sea slug Elysia crispata morphotype clarki.</title>
        <authorList>
            <person name="Eastman K.E."/>
            <person name="Pendleton A.L."/>
            <person name="Shaikh M.A."/>
            <person name="Suttiyut T."/>
            <person name="Ogas R."/>
            <person name="Tomko P."/>
            <person name="Gavelis G."/>
            <person name="Widhalm J.R."/>
            <person name="Wisecaver J.H."/>
        </authorList>
    </citation>
    <scope>NUCLEOTIDE SEQUENCE</scope>
    <source>
        <strain evidence="2">ECLA1</strain>
    </source>
</reference>
<protein>
    <submittedName>
        <fullName evidence="2">Uncharacterized protein</fullName>
    </submittedName>
</protein>
<comment type="caution">
    <text evidence="2">The sequence shown here is derived from an EMBL/GenBank/DDBJ whole genome shotgun (WGS) entry which is preliminary data.</text>
</comment>
<name>A0AAE0YT73_9GAST</name>
<evidence type="ECO:0000313" key="2">
    <source>
        <dbReference type="EMBL" id="KAK3755446.1"/>
    </source>
</evidence>
<dbReference type="AlphaFoldDB" id="A0AAE0YT73"/>
<evidence type="ECO:0000313" key="3">
    <source>
        <dbReference type="Proteomes" id="UP001283361"/>
    </source>
</evidence>
<feature type="compositionally biased region" description="Polar residues" evidence="1">
    <location>
        <begin position="1"/>
        <end position="13"/>
    </location>
</feature>
<gene>
    <name evidence="2" type="ORF">RRG08_008021</name>
</gene>
<dbReference type="Proteomes" id="UP001283361">
    <property type="component" value="Unassembled WGS sequence"/>
</dbReference>
<feature type="region of interest" description="Disordered" evidence="1">
    <location>
        <begin position="1"/>
        <end position="22"/>
    </location>
</feature>
<sequence length="84" mass="8481">MKSLGGDSTTAGRNNLLPGDLGNLRKGISSLCIEMILCVPVGCGDIDMLGGIHVVNCSTAGEPDSVTSGDCQARVASAEICNSI</sequence>
<organism evidence="2 3">
    <name type="scientific">Elysia crispata</name>
    <name type="common">lettuce slug</name>
    <dbReference type="NCBI Taxonomy" id="231223"/>
    <lineage>
        <taxon>Eukaryota</taxon>
        <taxon>Metazoa</taxon>
        <taxon>Spiralia</taxon>
        <taxon>Lophotrochozoa</taxon>
        <taxon>Mollusca</taxon>
        <taxon>Gastropoda</taxon>
        <taxon>Heterobranchia</taxon>
        <taxon>Euthyneura</taxon>
        <taxon>Panpulmonata</taxon>
        <taxon>Sacoglossa</taxon>
        <taxon>Placobranchoidea</taxon>
        <taxon>Plakobranchidae</taxon>
        <taxon>Elysia</taxon>
    </lineage>
</organism>
<accession>A0AAE0YT73</accession>
<dbReference type="EMBL" id="JAWDGP010005601">
    <property type="protein sequence ID" value="KAK3755446.1"/>
    <property type="molecule type" value="Genomic_DNA"/>
</dbReference>
<proteinExistence type="predicted"/>